<sequence>MKKSFLPKTLGLLLGLSCLSSCKDFLDTLPESTIAPQTYYNTEAQLTAALMAVYSEMGNTDESTYSRFLSLEAPSANDEQLLRSNAAVAVSAYNFDASYANLVNCWTDLYEGINRANALLENIDKSQASPAAKEQIRAEALFLRAYYYFVLVGYWGDVPLKLSSTTSAQNVNMARTPAAEVYAHIIGDMTKAEAVLKNNTDWGNTGRISKTAAAGMLARVCLHAAGRLGDQSKYAEARTWALKVMNSGLHSLNSDYSQIFKNESADIYDLRECLWEVEFNGNGVGNVYREIERFGSTLGIPNNNETVGFMQGQYVATGVQYQRYGTGDLRRDWNIAPFTYTSQDATRPQLPYAATYVWGRYIAKWRRQYQTIAFAKNFGPTNWPLLRYSDVLLMFAEADNEVNGGPTTDAYLALNQVRRRGYGLPLNTASTVADTRAGQSKADFLTTLKDERARELAFEGHRKLDLLRWGTFLTVMKGMVPIITTQAPNAANSSIGYYGRAATLVPYNNVSQRDLLWPIPSTEVSLNKSIVQNPGW</sequence>
<evidence type="ECO:0000313" key="10">
    <source>
        <dbReference type="Proteomes" id="UP000664369"/>
    </source>
</evidence>
<feature type="domain" description="RagB/SusD" evidence="7">
    <location>
        <begin position="322"/>
        <end position="536"/>
    </location>
</feature>
<keyword evidence="4" id="KW-0472">Membrane</keyword>
<evidence type="ECO:0000259" key="7">
    <source>
        <dbReference type="Pfam" id="PF07980"/>
    </source>
</evidence>
<dbReference type="InterPro" id="IPR033985">
    <property type="entry name" value="SusD-like_N"/>
</dbReference>
<dbReference type="Pfam" id="PF07980">
    <property type="entry name" value="SusD_RagB"/>
    <property type="match status" value="1"/>
</dbReference>
<dbReference type="InterPro" id="IPR011990">
    <property type="entry name" value="TPR-like_helical_dom_sf"/>
</dbReference>
<evidence type="ECO:0000256" key="3">
    <source>
        <dbReference type="ARBA" id="ARBA00022729"/>
    </source>
</evidence>
<accession>A0ABS3QJJ4</accession>
<dbReference type="SUPFAM" id="SSF48452">
    <property type="entry name" value="TPR-like"/>
    <property type="match status" value="1"/>
</dbReference>
<keyword evidence="3 6" id="KW-0732">Signal</keyword>
<reference evidence="9 10" key="1">
    <citation type="submission" date="2021-03" db="EMBL/GenBank/DDBJ databases">
        <authorList>
            <person name="Kim M.K."/>
        </authorList>
    </citation>
    <scope>NUCLEOTIDE SEQUENCE [LARGE SCALE GENOMIC DNA]</scope>
    <source>
        <strain evidence="9 10">BT442</strain>
    </source>
</reference>
<comment type="similarity">
    <text evidence="2">Belongs to the SusD family.</text>
</comment>
<name>A0ABS3QJJ4_9BACT</name>
<dbReference type="EMBL" id="JAGETZ010000010">
    <property type="protein sequence ID" value="MBO2011193.1"/>
    <property type="molecule type" value="Genomic_DNA"/>
</dbReference>
<comment type="subcellular location">
    <subcellularLocation>
        <location evidence="1">Cell outer membrane</location>
    </subcellularLocation>
</comment>
<feature type="domain" description="SusD-like N-terminal" evidence="8">
    <location>
        <begin position="24"/>
        <end position="222"/>
    </location>
</feature>
<dbReference type="Pfam" id="PF14322">
    <property type="entry name" value="SusD-like_3"/>
    <property type="match status" value="1"/>
</dbReference>
<evidence type="ECO:0000256" key="5">
    <source>
        <dbReference type="ARBA" id="ARBA00023237"/>
    </source>
</evidence>
<dbReference type="RefSeq" id="WP_208176889.1">
    <property type="nucleotide sequence ID" value="NZ_JAGETZ010000010.1"/>
</dbReference>
<protein>
    <submittedName>
        <fullName evidence="9">RagB/SusD family nutrient uptake outer membrane protein</fullName>
    </submittedName>
</protein>
<proteinExistence type="inferred from homology"/>
<dbReference type="InterPro" id="IPR012944">
    <property type="entry name" value="SusD_RagB_dom"/>
</dbReference>
<organism evidence="9 10">
    <name type="scientific">Hymenobacter negativus</name>
    <dbReference type="NCBI Taxonomy" id="2795026"/>
    <lineage>
        <taxon>Bacteria</taxon>
        <taxon>Pseudomonadati</taxon>
        <taxon>Bacteroidota</taxon>
        <taxon>Cytophagia</taxon>
        <taxon>Cytophagales</taxon>
        <taxon>Hymenobacteraceae</taxon>
        <taxon>Hymenobacter</taxon>
    </lineage>
</organism>
<gene>
    <name evidence="9" type="ORF">J4E00_19175</name>
</gene>
<evidence type="ECO:0000256" key="1">
    <source>
        <dbReference type="ARBA" id="ARBA00004442"/>
    </source>
</evidence>
<evidence type="ECO:0000259" key="8">
    <source>
        <dbReference type="Pfam" id="PF14322"/>
    </source>
</evidence>
<feature type="signal peptide" evidence="6">
    <location>
        <begin position="1"/>
        <end position="23"/>
    </location>
</feature>
<dbReference type="Gene3D" id="1.25.40.390">
    <property type="match status" value="1"/>
</dbReference>
<dbReference type="Proteomes" id="UP000664369">
    <property type="component" value="Unassembled WGS sequence"/>
</dbReference>
<comment type="caution">
    <text evidence="9">The sequence shown here is derived from an EMBL/GenBank/DDBJ whole genome shotgun (WGS) entry which is preliminary data.</text>
</comment>
<evidence type="ECO:0000256" key="4">
    <source>
        <dbReference type="ARBA" id="ARBA00023136"/>
    </source>
</evidence>
<evidence type="ECO:0000256" key="2">
    <source>
        <dbReference type="ARBA" id="ARBA00006275"/>
    </source>
</evidence>
<dbReference type="CDD" id="cd08977">
    <property type="entry name" value="SusD"/>
    <property type="match status" value="1"/>
</dbReference>
<evidence type="ECO:0000313" key="9">
    <source>
        <dbReference type="EMBL" id="MBO2011193.1"/>
    </source>
</evidence>
<feature type="chain" id="PRO_5047172254" evidence="6">
    <location>
        <begin position="24"/>
        <end position="536"/>
    </location>
</feature>
<keyword evidence="10" id="KW-1185">Reference proteome</keyword>
<evidence type="ECO:0000256" key="6">
    <source>
        <dbReference type="SAM" id="SignalP"/>
    </source>
</evidence>
<keyword evidence="5" id="KW-0998">Cell outer membrane</keyword>